<dbReference type="EMBL" id="CAUYUJ010001794">
    <property type="protein sequence ID" value="CAK0797691.1"/>
    <property type="molecule type" value="Genomic_DNA"/>
</dbReference>
<name>A0ABN9PWN7_9DINO</name>
<protein>
    <submittedName>
        <fullName evidence="2">Uncharacterized protein</fullName>
    </submittedName>
</protein>
<feature type="region of interest" description="Disordered" evidence="1">
    <location>
        <begin position="83"/>
        <end position="130"/>
    </location>
</feature>
<gene>
    <name evidence="2" type="ORF">PCOR1329_LOCUS6702</name>
</gene>
<comment type="caution">
    <text evidence="2">The sequence shown here is derived from an EMBL/GenBank/DDBJ whole genome shotgun (WGS) entry which is preliminary data.</text>
</comment>
<feature type="non-terminal residue" evidence="2">
    <location>
        <position position="130"/>
    </location>
</feature>
<evidence type="ECO:0000313" key="2">
    <source>
        <dbReference type="EMBL" id="CAK0797691.1"/>
    </source>
</evidence>
<keyword evidence="3" id="KW-1185">Reference proteome</keyword>
<evidence type="ECO:0000313" key="3">
    <source>
        <dbReference type="Proteomes" id="UP001189429"/>
    </source>
</evidence>
<feature type="region of interest" description="Disordered" evidence="1">
    <location>
        <begin position="15"/>
        <end position="53"/>
    </location>
</feature>
<evidence type="ECO:0000256" key="1">
    <source>
        <dbReference type="SAM" id="MobiDB-lite"/>
    </source>
</evidence>
<reference evidence="2" key="1">
    <citation type="submission" date="2023-10" db="EMBL/GenBank/DDBJ databases">
        <authorList>
            <person name="Chen Y."/>
            <person name="Shah S."/>
            <person name="Dougan E. K."/>
            <person name="Thang M."/>
            <person name="Chan C."/>
        </authorList>
    </citation>
    <scope>NUCLEOTIDE SEQUENCE [LARGE SCALE GENOMIC DNA]</scope>
</reference>
<dbReference type="Proteomes" id="UP001189429">
    <property type="component" value="Unassembled WGS sequence"/>
</dbReference>
<sequence>MNAAAGASGCRALVPGLAGRLARTRSGSSRLRAKTAPPPERPRAVASAVQRSAGKAMQLALGGSCPAADHLARRSGPVALMPAGSAWGPWATPWRPTRPARSPPRAAARSSASGTARPAGPPSTPRSTAA</sequence>
<accession>A0ABN9PWN7</accession>
<feature type="compositionally biased region" description="Low complexity" evidence="1">
    <location>
        <begin position="86"/>
        <end position="118"/>
    </location>
</feature>
<organism evidence="2 3">
    <name type="scientific">Prorocentrum cordatum</name>
    <dbReference type="NCBI Taxonomy" id="2364126"/>
    <lineage>
        <taxon>Eukaryota</taxon>
        <taxon>Sar</taxon>
        <taxon>Alveolata</taxon>
        <taxon>Dinophyceae</taxon>
        <taxon>Prorocentrales</taxon>
        <taxon>Prorocentraceae</taxon>
        <taxon>Prorocentrum</taxon>
    </lineage>
</organism>
<proteinExistence type="predicted"/>